<evidence type="ECO:0000256" key="1">
    <source>
        <dbReference type="ARBA" id="ARBA00004651"/>
    </source>
</evidence>
<dbReference type="Proteomes" id="UP000800038">
    <property type="component" value="Unassembled WGS sequence"/>
</dbReference>
<proteinExistence type="inferred from homology"/>
<accession>A0A6A5SFQ7</accession>
<evidence type="ECO:0000256" key="2">
    <source>
        <dbReference type="ARBA" id="ARBA00010110"/>
    </source>
</evidence>
<evidence type="ECO:0000256" key="4">
    <source>
        <dbReference type="ARBA" id="ARBA00022475"/>
    </source>
</evidence>
<organism evidence="9 10">
    <name type="scientific">Clathrospora elynae</name>
    <dbReference type="NCBI Taxonomy" id="706981"/>
    <lineage>
        <taxon>Eukaryota</taxon>
        <taxon>Fungi</taxon>
        <taxon>Dikarya</taxon>
        <taxon>Ascomycota</taxon>
        <taxon>Pezizomycotina</taxon>
        <taxon>Dothideomycetes</taxon>
        <taxon>Pleosporomycetidae</taxon>
        <taxon>Pleosporales</taxon>
        <taxon>Diademaceae</taxon>
        <taxon>Clathrospora</taxon>
    </lineage>
</organism>
<evidence type="ECO:0000256" key="8">
    <source>
        <dbReference type="SAM" id="Phobius"/>
    </source>
</evidence>
<evidence type="ECO:0000256" key="5">
    <source>
        <dbReference type="ARBA" id="ARBA00022692"/>
    </source>
</evidence>
<feature type="transmembrane region" description="Helical" evidence="8">
    <location>
        <begin position="110"/>
        <end position="134"/>
    </location>
</feature>
<dbReference type="InterPro" id="IPR004706">
    <property type="entry name" value="Arsenical-R_Acr3"/>
</dbReference>
<dbReference type="PANTHER" id="PTHR43057">
    <property type="entry name" value="ARSENITE EFFLUX TRANSPORTER"/>
    <property type="match status" value="1"/>
</dbReference>
<keyword evidence="6 8" id="KW-1133">Transmembrane helix</keyword>
<dbReference type="GO" id="GO:0015104">
    <property type="term" value="F:antimonite transmembrane transporter activity"/>
    <property type="evidence" value="ECO:0007669"/>
    <property type="project" value="TreeGrafter"/>
</dbReference>
<dbReference type="Gene3D" id="1.20.1530.20">
    <property type="match status" value="1"/>
</dbReference>
<dbReference type="GO" id="GO:0015297">
    <property type="term" value="F:antiporter activity"/>
    <property type="evidence" value="ECO:0007669"/>
    <property type="project" value="InterPro"/>
</dbReference>
<dbReference type="InterPro" id="IPR002657">
    <property type="entry name" value="BilAc:Na_symport/Acr3"/>
</dbReference>
<evidence type="ECO:0000313" key="9">
    <source>
        <dbReference type="EMBL" id="KAF1938249.1"/>
    </source>
</evidence>
<evidence type="ECO:0000256" key="6">
    <source>
        <dbReference type="ARBA" id="ARBA00022989"/>
    </source>
</evidence>
<keyword evidence="4" id="KW-1003">Cell membrane</keyword>
<dbReference type="OrthoDB" id="187348at2759"/>
<feature type="transmembrane region" description="Helical" evidence="8">
    <location>
        <begin position="154"/>
        <end position="171"/>
    </location>
</feature>
<evidence type="ECO:0000313" key="10">
    <source>
        <dbReference type="Proteomes" id="UP000800038"/>
    </source>
</evidence>
<dbReference type="InterPro" id="IPR038770">
    <property type="entry name" value="Na+/solute_symporter_sf"/>
</dbReference>
<dbReference type="GO" id="GO:0015105">
    <property type="term" value="F:arsenite transmembrane transporter activity"/>
    <property type="evidence" value="ECO:0007669"/>
    <property type="project" value="TreeGrafter"/>
</dbReference>
<feature type="transmembrane region" description="Helical" evidence="8">
    <location>
        <begin position="183"/>
        <end position="202"/>
    </location>
</feature>
<evidence type="ECO:0000256" key="7">
    <source>
        <dbReference type="ARBA" id="ARBA00023136"/>
    </source>
</evidence>
<dbReference type="AlphaFoldDB" id="A0A6A5SFQ7"/>
<dbReference type="Pfam" id="PF01758">
    <property type="entry name" value="SBF"/>
    <property type="match status" value="1"/>
</dbReference>
<keyword evidence="10" id="KW-1185">Reference proteome</keyword>
<keyword evidence="3" id="KW-0813">Transport</keyword>
<dbReference type="PANTHER" id="PTHR43057:SF1">
    <property type="entry name" value="ARSENICAL-RESISTANCE PROTEIN 3"/>
    <property type="match status" value="1"/>
</dbReference>
<comment type="subcellular location">
    <subcellularLocation>
        <location evidence="1">Cell membrane</location>
        <topology evidence="1">Multi-pass membrane protein</topology>
    </subcellularLocation>
</comment>
<comment type="similarity">
    <text evidence="2">Belongs to the arsenical resistance-3 (ACR3) (TC 2.A.59) family.</text>
</comment>
<evidence type="ECO:0008006" key="11">
    <source>
        <dbReference type="Google" id="ProtNLM"/>
    </source>
</evidence>
<dbReference type="EMBL" id="ML976110">
    <property type="protein sequence ID" value="KAF1938249.1"/>
    <property type="molecule type" value="Genomic_DNA"/>
</dbReference>
<protein>
    <recommendedName>
        <fullName evidence="11">SBF-domain-containing protein</fullName>
    </recommendedName>
</protein>
<gene>
    <name evidence="9" type="ORF">EJ02DRAFT_505511</name>
</gene>
<dbReference type="GO" id="GO:0005886">
    <property type="term" value="C:plasma membrane"/>
    <property type="evidence" value="ECO:0007669"/>
    <property type="project" value="UniProtKB-SubCell"/>
</dbReference>
<sequence length="240" mass="26094">MSATQTQELELSGIVIPSNELPGPDLERQQHNEHTEKTVPIIGVLCSFVEQTGPTLQEGKFVDVSIPLFGLAWSFLPDRSELREGLILVGLARCIAMSGLAVGDDKYCAILVASSTLVISYASAATSVAVFPGIPLGAAVLTRFTLRKLIGPTWSEFIIIFFFTLLFTYRLGFGFKLRATQSFTAVSNNFELAIAVAVATFGPNSDQALVTTVGPLIQVPVLIGSVYLVRWIGDRWAWKR</sequence>
<reference evidence="9" key="1">
    <citation type="journal article" date="2020" name="Stud. Mycol.">
        <title>101 Dothideomycetes genomes: a test case for predicting lifestyles and emergence of pathogens.</title>
        <authorList>
            <person name="Haridas S."/>
            <person name="Albert R."/>
            <person name="Binder M."/>
            <person name="Bloem J."/>
            <person name="Labutti K."/>
            <person name="Salamov A."/>
            <person name="Andreopoulos B."/>
            <person name="Baker S."/>
            <person name="Barry K."/>
            <person name="Bills G."/>
            <person name="Bluhm B."/>
            <person name="Cannon C."/>
            <person name="Castanera R."/>
            <person name="Culley D."/>
            <person name="Daum C."/>
            <person name="Ezra D."/>
            <person name="Gonzalez J."/>
            <person name="Henrissat B."/>
            <person name="Kuo A."/>
            <person name="Liang C."/>
            <person name="Lipzen A."/>
            <person name="Lutzoni F."/>
            <person name="Magnuson J."/>
            <person name="Mondo S."/>
            <person name="Nolan M."/>
            <person name="Ohm R."/>
            <person name="Pangilinan J."/>
            <person name="Park H.-J."/>
            <person name="Ramirez L."/>
            <person name="Alfaro M."/>
            <person name="Sun H."/>
            <person name="Tritt A."/>
            <person name="Yoshinaga Y."/>
            <person name="Zwiers L.-H."/>
            <person name="Turgeon B."/>
            <person name="Goodwin S."/>
            <person name="Spatafora J."/>
            <person name="Crous P."/>
            <person name="Grigoriev I."/>
        </authorList>
    </citation>
    <scope>NUCLEOTIDE SEQUENCE</scope>
    <source>
        <strain evidence="9">CBS 161.51</strain>
    </source>
</reference>
<keyword evidence="5 8" id="KW-0812">Transmembrane</keyword>
<feature type="transmembrane region" description="Helical" evidence="8">
    <location>
        <begin position="208"/>
        <end position="229"/>
    </location>
</feature>
<evidence type="ECO:0000256" key="3">
    <source>
        <dbReference type="ARBA" id="ARBA00022448"/>
    </source>
</evidence>
<name>A0A6A5SFQ7_9PLEO</name>
<keyword evidence="7 8" id="KW-0472">Membrane</keyword>